<dbReference type="SUPFAM" id="SSF56784">
    <property type="entry name" value="HAD-like"/>
    <property type="match status" value="1"/>
</dbReference>
<dbReference type="Proteomes" id="UP000029643">
    <property type="component" value="Unassembled WGS sequence"/>
</dbReference>
<protein>
    <submittedName>
        <fullName evidence="1">5'-nucleotidase YjjG</fullName>
        <ecNumber evidence="1">3.1.3.5</ecNumber>
    </submittedName>
</protein>
<sequence length="60" mass="6605">MAKSNILHYFNTVTNSEMVGVKKPNPKIFNYALDLANTKPETSIMIGDSFEADILGGQKT</sequence>
<comment type="caution">
    <text evidence="1">The sequence shown here is derived from an EMBL/GenBank/DDBJ whole genome shotgun (WGS) entry which is preliminary data.</text>
</comment>
<dbReference type="InterPro" id="IPR041492">
    <property type="entry name" value="HAD_2"/>
</dbReference>
<dbReference type="InterPro" id="IPR052550">
    <property type="entry name" value="Pyrimidine_5'-ntase_YjjG"/>
</dbReference>
<keyword evidence="1" id="KW-0378">Hydrolase</keyword>
<dbReference type="InterPro" id="IPR023214">
    <property type="entry name" value="HAD_sf"/>
</dbReference>
<accession>A0A090WZ89</accession>
<dbReference type="NCBIfam" id="TIGR01549">
    <property type="entry name" value="HAD-SF-IA-v1"/>
    <property type="match status" value="1"/>
</dbReference>
<dbReference type="InterPro" id="IPR036412">
    <property type="entry name" value="HAD-like_sf"/>
</dbReference>
<evidence type="ECO:0000313" key="1">
    <source>
        <dbReference type="EMBL" id="GAL80749.1"/>
    </source>
</evidence>
<dbReference type="InterPro" id="IPR006439">
    <property type="entry name" value="HAD-SF_hydro_IA"/>
</dbReference>
<dbReference type="EMBL" id="BBNU01000012">
    <property type="protein sequence ID" value="GAL80749.1"/>
    <property type="molecule type" value="Genomic_DNA"/>
</dbReference>
<dbReference type="Gene3D" id="3.40.50.1000">
    <property type="entry name" value="HAD superfamily/HAD-like"/>
    <property type="match status" value="1"/>
</dbReference>
<reference evidence="1 2" key="1">
    <citation type="journal article" date="2014" name="Genome Announc.">
        <title>Draft Genome Sequences of Marine Flavobacterium Algibacter lectus Strains SS8 and NR4.</title>
        <authorList>
            <person name="Takatani N."/>
            <person name="Nakanishi M."/>
            <person name="Meirelles P."/>
            <person name="Mino S."/>
            <person name="Suda W."/>
            <person name="Oshima K."/>
            <person name="Hattori M."/>
            <person name="Ohkuma M."/>
            <person name="Hosokawa M."/>
            <person name="Miyashita K."/>
            <person name="Thompson F.L."/>
            <person name="Niwa A."/>
            <person name="Sawabe T."/>
            <person name="Sawabe T."/>
        </authorList>
    </citation>
    <scope>NUCLEOTIDE SEQUENCE [LARGE SCALE GENOMIC DNA]</scope>
    <source>
        <strain evidence="2">JCM19274</strain>
    </source>
</reference>
<dbReference type="PANTHER" id="PTHR47478:SF1">
    <property type="entry name" value="PYRIMIDINE 5'-NUCLEOTIDASE YJJG"/>
    <property type="match status" value="1"/>
</dbReference>
<dbReference type="EC" id="3.1.3.5" evidence="1"/>
<dbReference type="Pfam" id="PF13419">
    <property type="entry name" value="HAD_2"/>
    <property type="match status" value="1"/>
</dbReference>
<dbReference type="AlphaFoldDB" id="A0A090WZ89"/>
<organism evidence="1 2">
    <name type="scientific">Algibacter lectus</name>
    <dbReference type="NCBI Taxonomy" id="221126"/>
    <lineage>
        <taxon>Bacteria</taxon>
        <taxon>Pseudomonadati</taxon>
        <taxon>Bacteroidota</taxon>
        <taxon>Flavobacteriia</taxon>
        <taxon>Flavobacteriales</taxon>
        <taxon>Flavobacteriaceae</taxon>
        <taxon>Algibacter</taxon>
    </lineage>
</organism>
<name>A0A090WZ89_9FLAO</name>
<proteinExistence type="predicted"/>
<gene>
    <name evidence="1" type="ORF">JCM19274_1375</name>
</gene>
<evidence type="ECO:0000313" key="2">
    <source>
        <dbReference type="Proteomes" id="UP000029643"/>
    </source>
</evidence>
<dbReference type="PANTHER" id="PTHR47478">
    <property type="match status" value="1"/>
</dbReference>
<dbReference type="GO" id="GO:0008253">
    <property type="term" value="F:5'-nucleotidase activity"/>
    <property type="evidence" value="ECO:0007669"/>
    <property type="project" value="UniProtKB-EC"/>
</dbReference>